<comment type="similarity">
    <text evidence="2">Belongs to the GST superfamily. Theta family.</text>
</comment>
<dbReference type="InterPro" id="IPR051369">
    <property type="entry name" value="GST_Theta"/>
</dbReference>
<dbReference type="GeneID" id="108568409"/>
<dbReference type="CDD" id="cd03050">
    <property type="entry name" value="GST_N_Theta"/>
    <property type="match status" value="1"/>
</dbReference>
<evidence type="ECO:0000259" key="5">
    <source>
        <dbReference type="PROSITE" id="PS50404"/>
    </source>
</evidence>
<dbReference type="InterPro" id="IPR010987">
    <property type="entry name" value="Glutathione-S-Trfase_C-like"/>
</dbReference>
<dbReference type="PROSITE" id="PS50405">
    <property type="entry name" value="GST_CTER"/>
    <property type="match status" value="1"/>
</dbReference>
<feature type="domain" description="GST N-terminal" evidence="5">
    <location>
        <begin position="1"/>
        <end position="83"/>
    </location>
</feature>
<dbReference type="PANTHER" id="PTHR43917:SF8">
    <property type="entry name" value="GH16740P-RELATED"/>
    <property type="match status" value="1"/>
</dbReference>
<dbReference type="PROSITE" id="PS50404">
    <property type="entry name" value="GST_NTER"/>
    <property type="match status" value="1"/>
</dbReference>
<evidence type="ECO:0000256" key="1">
    <source>
        <dbReference type="ARBA" id="ARBA00004496"/>
    </source>
</evidence>
<sequence>MSLKLYFDLLSQPSRALYILLKSSKIPFEECPIALRKGAQLTDEYKNNVSRFQKVPVVHDGDFKMTESVAILRYLAREKSLPDYWYPKDSKRQVRVDEFLEWQHNNVRATCAKYFMKKWIFPLVTGQELEPEKLAEYKQSMEDCLDSMETLWLANGNYICGDKLTAADLWAACEVEQPRVTGYDPIVGRPILGAWLDRIRTEVDPHYGEAHAILNKIAMKSQKA</sequence>
<dbReference type="RefSeq" id="XP_017784966.1">
    <property type="nucleotide sequence ID" value="XM_017929477.1"/>
</dbReference>
<dbReference type="InterPro" id="IPR004046">
    <property type="entry name" value="GST_C"/>
</dbReference>
<dbReference type="Pfam" id="PF02798">
    <property type="entry name" value="GST_N"/>
    <property type="match status" value="1"/>
</dbReference>
<dbReference type="InterPro" id="IPR040075">
    <property type="entry name" value="GST_N_Theta"/>
</dbReference>
<dbReference type="Gene3D" id="1.20.1050.10">
    <property type="match status" value="1"/>
</dbReference>
<dbReference type="InterPro" id="IPR040077">
    <property type="entry name" value="GST_C_Theta"/>
</dbReference>
<evidence type="ECO:0000256" key="2">
    <source>
        <dbReference type="ARBA" id="ARBA00009899"/>
    </source>
</evidence>
<comment type="catalytic activity">
    <reaction evidence="4">
        <text>RX + glutathione = an S-substituted glutathione + a halide anion + H(+)</text>
        <dbReference type="Rhea" id="RHEA:16437"/>
        <dbReference type="ChEBI" id="CHEBI:15378"/>
        <dbReference type="ChEBI" id="CHEBI:16042"/>
        <dbReference type="ChEBI" id="CHEBI:17792"/>
        <dbReference type="ChEBI" id="CHEBI:57925"/>
        <dbReference type="ChEBI" id="CHEBI:90779"/>
        <dbReference type="EC" id="2.5.1.18"/>
    </reaction>
</comment>
<evidence type="ECO:0000313" key="7">
    <source>
        <dbReference type="Proteomes" id="UP000695000"/>
    </source>
</evidence>
<evidence type="ECO:0000256" key="3">
    <source>
        <dbReference type="ARBA" id="ARBA00022490"/>
    </source>
</evidence>
<gene>
    <name evidence="8" type="primary">LOC108568409</name>
</gene>
<dbReference type="InterPro" id="IPR004045">
    <property type="entry name" value="Glutathione_S-Trfase_N"/>
</dbReference>
<organism evidence="7 8">
    <name type="scientific">Nicrophorus vespilloides</name>
    <name type="common">Boreal carrion beetle</name>
    <dbReference type="NCBI Taxonomy" id="110193"/>
    <lineage>
        <taxon>Eukaryota</taxon>
        <taxon>Metazoa</taxon>
        <taxon>Ecdysozoa</taxon>
        <taxon>Arthropoda</taxon>
        <taxon>Hexapoda</taxon>
        <taxon>Insecta</taxon>
        <taxon>Pterygota</taxon>
        <taxon>Neoptera</taxon>
        <taxon>Endopterygota</taxon>
        <taxon>Coleoptera</taxon>
        <taxon>Polyphaga</taxon>
        <taxon>Staphyliniformia</taxon>
        <taxon>Silphidae</taxon>
        <taxon>Nicrophorinae</taxon>
        <taxon>Nicrophorus</taxon>
    </lineage>
</organism>
<evidence type="ECO:0000313" key="8">
    <source>
        <dbReference type="RefSeq" id="XP_017784966.1"/>
    </source>
</evidence>
<feature type="domain" description="GST C-terminal" evidence="6">
    <location>
        <begin position="89"/>
        <end position="224"/>
    </location>
</feature>
<dbReference type="Gene3D" id="3.40.30.10">
    <property type="entry name" value="Glutaredoxin"/>
    <property type="match status" value="1"/>
</dbReference>
<dbReference type="PANTHER" id="PTHR43917">
    <property type="match status" value="1"/>
</dbReference>
<evidence type="ECO:0000259" key="6">
    <source>
        <dbReference type="PROSITE" id="PS50405"/>
    </source>
</evidence>
<dbReference type="CDD" id="cd03183">
    <property type="entry name" value="GST_C_Theta"/>
    <property type="match status" value="1"/>
</dbReference>
<proteinExistence type="inferred from homology"/>
<dbReference type="SUPFAM" id="SSF47616">
    <property type="entry name" value="GST C-terminal domain-like"/>
    <property type="match status" value="1"/>
</dbReference>
<dbReference type="SFLD" id="SFLDG00358">
    <property type="entry name" value="Main_(cytGST)"/>
    <property type="match status" value="1"/>
</dbReference>
<dbReference type="SUPFAM" id="SSF52833">
    <property type="entry name" value="Thioredoxin-like"/>
    <property type="match status" value="1"/>
</dbReference>
<protein>
    <submittedName>
        <fullName evidence="8">Glutathione S-transferase theta-1-like</fullName>
    </submittedName>
</protein>
<accession>A0ABM1NDR6</accession>
<dbReference type="InterPro" id="IPR040079">
    <property type="entry name" value="Glutathione_S-Trfase"/>
</dbReference>
<dbReference type="Pfam" id="PF00043">
    <property type="entry name" value="GST_C"/>
    <property type="match status" value="1"/>
</dbReference>
<keyword evidence="3" id="KW-0963">Cytoplasm</keyword>
<evidence type="ECO:0000256" key="4">
    <source>
        <dbReference type="ARBA" id="ARBA00047960"/>
    </source>
</evidence>
<reference evidence="8" key="1">
    <citation type="submission" date="2025-08" db="UniProtKB">
        <authorList>
            <consortium name="RefSeq"/>
        </authorList>
    </citation>
    <scope>IDENTIFICATION</scope>
    <source>
        <tissue evidence="8">Whole Larva</tissue>
    </source>
</reference>
<dbReference type="SFLD" id="SFLDS00019">
    <property type="entry name" value="Glutathione_Transferase_(cytos"/>
    <property type="match status" value="1"/>
</dbReference>
<keyword evidence="7" id="KW-1185">Reference proteome</keyword>
<dbReference type="Proteomes" id="UP000695000">
    <property type="component" value="Unplaced"/>
</dbReference>
<name>A0ABM1NDR6_NICVS</name>
<dbReference type="InterPro" id="IPR036249">
    <property type="entry name" value="Thioredoxin-like_sf"/>
</dbReference>
<dbReference type="InterPro" id="IPR036282">
    <property type="entry name" value="Glutathione-S-Trfase_C_sf"/>
</dbReference>
<comment type="subcellular location">
    <subcellularLocation>
        <location evidence="1">Cytoplasm</location>
    </subcellularLocation>
</comment>